<reference evidence="2" key="1">
    <citation type="journal article" date="2021" name="Sci. Adv.">
        <title>The American lobster genome reveals insights on longevity, neural, and immune adaptations.</title>
        <authorList>
            <person name="Polinski J.M."/>
            <person name="Zimin A.V."/>
            <person name="Clark K.F."/>
            <person name="Kohn A.B."/>
            <person name="Sadowski N."/>
            <person name="Timp W."/>
            <person name="Ptitsyn A."/>
            <person name="Khanna P."/>
            <person name="Romanova D.Y."/>
            <person name="Williams P."/>
            <person name="Greenwood S.J."/>
            <person name="Moroz L.L."/>
            <person name="Walt D.R."/>
            <person name="Bodnar A.G."/>
        </authorList>
    </citation>
    <scope>NUCLEOTIDE SEQUENCE</scope>
    <source>
        <strain evidence="2">GMGI-L3</strain>
    </source>
</reference>
<keyword evidence="2" id="KW-0695">RNA-directed DNA polymerase</keyword>
<organism evidence="2 3">
    <name type="scientific">Homarus americanus</name>
    <name type="common">American lobster</name>
    <dbReference type="NCBI Taxonomy" id="6706"/>
    <lineage>
        <taxon>Eukaryota</taxon>
        <taxon>Metazoa</taxon>
        <taxon>Ecdysozoa</taxon>
        <taxon>Arthropoda</taxon>
        <taxon>Crustacea</taxon>
        <taxon>Multicrustacea</taxon>
        <taxon>Malacostraca</taxon>
        <taxon>Eumalacostraca</taxon>
        <taxon>Eucarida</taxon>
        <taxon>Decapoda</taxon>
        <taxon>Pleocyemata</taxon>
        <taxon>Astacidea</taxon>
        <taxon>Nephropoidea</taxon>
        <taxon>Nephropidae</taxon>
        <taxon>Homarus</taxon>
    </lineage>
</organism>
<name>A0A8J5NCK5_HOMAM</name>
<dbReference type="PANTHER" id="PTHR19446">
    <property type="entry name" value="REVERSE TRANSCRIPTASES"/>
    <property type="match status" value="1"/>
</dbReference>
<dbReference type="InterPro" id="IPR000477">
    <property type="entry name" value="RT_dom"/>
</dbReference>
<keyword evidence="3" id="KW-1185">Reference proteome</keyword>
<gene>
    <name evidence="2" type="ORF">Hamer_G000541</name>
</gene>
<protein>
    <submittedName>
        <fullName evidence="2">RNA-directed DNA polymerase from mobile element jockey-like 42</fullName>
    </submittedName>
</protein>
<evidence type="ECO:0000313" key="2">
    <source>
        <dbReference type="EMBL" id="KAG7177262.1"/>
    </source>
</evidence>
<dbReference type="EMBL" id="JAHLQT010002534">
    <property type="protein sequence ID" value="KAG7177262.1"/>
    <property type="molecule type" value="Genomic_DNA"/>
</dbReference>
<feature type="non-terminal residue" evidence="2">
    <location>
        <position position="1"/>
    </location>
</feature>
<dbReference type="AlphaFoldDB" id="A0A8J5NCK5"/>
<keyword evidence="2" id="KW-0808">Transferase</keyword>
<keyword evidence="2" id="KW-0548">Nucleotidyltransferase</keyword>
<evidence type="ECO:0000259" key="1">
    <source>
        <dbReference type="Pfam" id="PF00078"/>
    </source>
</evidence>
<proteinExistence type="predicted"/>
<dbReference type="Pfam" id="PF00078">
    <property type="entry name" value="RVT_1"/>
    <property type="match status" value="1"/>
</dbReference>
<accession>A0A8J5NCK5</accession>
<dbReference type="GO" id="GO:0003964">
    <property type="term" value="F:RNA-directed DNA polymerase activity"/>
    <property type="evidence" value="ECO:0007669"/>
    <property type="project" value="UniProtKB-KW"/>
</dbReference>
<dbReference type="Proteomes" id="UP000747542">
    <property type="component" value="Unassembled WGS sequence"/>
</dbReference>
<feature type="domain" description="Reverse transcriptase" evidence="1">
    <location>
        <begin position="467"/>
        <end position="554"/>
    </location>
</feature>
<evidence type="ECO:0000313" key="3">
    <source>
        <dbReference type="Proteomes" id="UP000747542"/>
    </source>
</evidence>
<sequence length="755" mass="84513">MADSVVEGVVMGVVERVVMGVVEGLVEGVAEGVGEGMVASVVDDVEKGVGEDIVDIVVEDLVKDLRTLGGFANPLKYDIPINQPVAQVQDHRLPALLSQGYSSPSENTEDPLPSYCQPGRRYVQLQVTAVPNSIDASYEETTQLSLTVKTRWDTSKLGARVRRYAARDCPVELPPSIPLPTRDLPRVSLLSRIRPEHKFPPPPPAGSLPLIAVGLTTRPPHNRESPPTSLSTFLPHILLAINPEGCPRPCHSQISSPWNPHSENGQWVKRDRQGMAGGGVAVRFKEALQVQVLQANILAWMQRFFCVLSSPVALLSCPVDSYENLLVVQSLVDHVDFPTHIHGRMLDPLISDLQDDSVRCHQLQQVGDVGVKCDEASTRIIWPWNRADWSSMRRDLHDTDLNNRLLDFWIYSSFTYHIASTSPNPRTSPGLVIDVDLLQRSSMMRGSSRLTLNLLLLLSRDWQDALDNGLDTLVIALDISGAFDRMWHRDLLEKLRAKRIEGNLLLLPADYRRTLSVVVNYQTSRDFPIEALVPQGSVLGPILWNVYNIDSILTTSDNKCQRYQPTLMIELYPMVISSSPAAAYAVVDRILFEEVPLSLLDYMTILRVDFDKHLKFDKHFNNSDRKASRLGSPPWESPLDIAITVNSLEHRRDVAVPTVFRKAQVQEVPHLAGLRLPLRATQRSTRTMLSSFQLVEVPRSRDSQHQRAFIARVSRLWNLFTAAMPDVGKMTTQQVKMAAHTWQATLPTPLILLRT</sequence>
<comment type="caution">
    <text evidence="2">The sequence shown here is derived from an EMBL/GenBank/DDBJ whole genome shotgun (WGS) entry which is preliminary data.</text>
</comment>